<dbReference type="InParanoid" id="D2VLU7"/>
<dbReference type="RefSeq" id="XP_002674948.1">
    <property type="nucleotide sequence ID" value="XM_002674902.1"/>
</dbReference>
<dbReference type="GO" id="GO:0003727">
    <property type="term" value="F:single-stranded RNA binding"/>
    <property type="evidence" value="ECO:0007669"/>
    <property type="project" value="TreeGrafter"/>
</dbReference>
<evidence type="ECO:0000313" key="6">
    <source>
        <dbReference type="EMBL" id="EFC42204.1"/>
    </source>
</evidence>
<organism evidence="7">
    <name type="scientific">Naegleria gruberi</name>
    <name type="common">Amoeba</name>
    <dbReference type="NCBI Taxonomy" id="5762"/>
    <lineage>
        <taxon>Eukaryota</taxon>
        <taxon>Discoba</taxon>
        <taxon>Heterolobosea</taxon>
        <taxon>Tetramitia</taxon>
        <taxon>Eutetramitia</taxon>
        <taxon>Vahlkampfiidae</taxon>
        <taxon>Naegleria</taxon>
    </lineage>
</organism>
<comment type="subcellular location">
    <subcellularLocation>
        <location evidence="1">Cytoplasm</location>
    </subcellularLocation>
</comment>
<keyword evidence="4" id="KW-0255">Endonuclease</keyword>
<dbReference type="VEuPathDB" id="AmoebaDB:NAEGRDRAFT_60763"/>
<dbReference type="InterPro" id="IPR007581">
    <property type="entry name" value="Endonuclease-V"/>
</dbReference>
<dbReference type="PANTHER" id="PTHR28511">
    <property type="entry name" value="ENDONUCLEASE V"/>
    <property type="match status" value="1"/>
</dbReference>
<dbReference type="EMBL" id="GG738881">
    <property type="protein sequence ID" value="EFC42204.1"/>
    <property type="molecule type" value="Genomic_DNA"/>
</dbReference>
<proteinExistence type="inferred from homology"/>
<keyword evidence="7" id="KW-1185">Reference proteome</keyword>
<dbReference type="PANTHER" id="PTHR28511:SF1">
    <property type="entry name" value="ENDONUCLEASE V"/>
    <property type="match status" value="1"/>
</dbReference>
<keyword evidence="5" id="KW-0378">Hydrolase</keyword>
<sequence>MAMNINSGISEEELERIKSEWIIQQDELKEKLSIRDEIDFDPNDLDSTLKFVGGVDISFDKTDPRDAIASLIVLSFPDLKVVYEKYEKVRMAHPYIPGFLAFREVPHLKIMIEEMLNSTQPKPQIILVDGNGILHQRGFGLAAHLGVEANIPTIGVAKKLLYVDGLTREGVKELVAEKLKKKGDYADLIGETSGQVLGVVLQPTDKSIRPLYVSIGHKVCLDTAIKVVTMTCIHKIPEPIRQADLRSRQLVDQQAKSQKK</sequence>
<dbReference type="Proteomes" id="UP000006671">
    <property type="component" value="Unassembled WGS sequence"/>
</dbReference>
<dbReference type="GO" id="GO:0005737">
    <property type="term" value="C:cytoplasm"/>
    <property type="evidence" value="ECO:0007669"/>
    <property type="project" value="UniProtKB-SubCell"/>
</dbReference>
<dbReference type="HAMAP" id="MF_00801">
    <property type="entry name" value="Endonuclease_5"/>
    <property type="match status" value="1"/>
</dbReference>
<evidence type="ECO:0000256" key="2">
    <source>
        <dbReference type="ARBA" id="ARBA00022490"/>
    </source>
</evidence>
<evidence type="ECO:0000256" key="3">
    <source>
        <dbReference type="ARBA" id="ARBA00022722"/>
    </source>
</evidence>
<evidence type="ECO:0000256" key="1">
    <source>
        <dbReference type="ARBA" id="ARBA00004496"/>
    </source>
</evidence>
<dbReference type="GO" id="GO:0005730">
    <property type="term" value="C:nucleolus"/>
    <property type="evidence" value="ECO:0007669"/>
    <property type="project" value="TreeGrafter"/>
</dbReference>
<name>D2VLU7_NAEGR</name>
<dbReference type="KEGG" id="ngr:NAEGRDRAFT_60763"/>
<reference evidence="6 7" key="1">
    <citation type="journal article" date="2010" name="Cell">
        <title>The genome of Naegleria gruberi illuminates early eukaryotic versatility.</title>
        <authorList>
            <person name="Fritz-Laylin L.K."/>
            <person name="Prochnik S.E."/>
            <person name="Ginger M.L."/>
            <person name="Dacks J.B."/>
            <person name="Carpenter M.L."/>
            <person name="Field M.C."/>
            <person name="Kuo A."/>
            <person name="Paredez A."/>
            <person name="Chapman J."/>
            <person name="Pham J."/>
            <person name="Shu S."/>
            <person name="Neupane R."/>
            <person name="Cipriano M."/>
            <person name="Mancuso J."/>
            <person name="Tu H."/>
            <person name="Salamov A."/>
            <person name="Lindquist E."/>
            <person name="Shapiro H."/>
            <person name="Lucas S."/>
            <person name="Grigoriev I.V."/>
            <person name="Cande W.Z."/>
            <person name="Fulton C."/>
            <person name="Rokhsar D.S."/>
            <person name="Dawson S.C."/>
        </authorList>
    </citation>
    <scope>NUCLEOTIDE SEQUENCE [LARGE SCALE GENOMIC DNA]</scope>
    <source>
        <strain evidence="6 7">NEG-M</strain>
    </source>
</reference>
<dbReference type="Gene3D" id="3.30.2170.10">
    <property type="entry name" value="archaeoglobus fulgidus dsm 4304 superfamily"/>
    <property type="match status" value="1"/>
</dbReference>
<dbReference type="GO" id="GO:0016891">
    <property type="term" value="F:RNA endonuclease activity producing 5'-phosphomonoesters, hydrolytic mechanism"/>
    <property type="evidence" value="ECO:0007669"/>
    <property type="project" value="TreeGrafter"/>
</dbReference>
<dbReference type="CDD" id="cd06559">
    <property type="entry name" value="Endonuclease_V"/>
    <property type="match status" value="1"/>
</dbReference>
<dbReference type="GeneID" id="8851693"/>
<dbReference type="STRING" id="5762.D2VLU7"/>
<protein>
    <submittedName>
        <fullName evidence="6">Predicted protein</fullName>
    </submittedName>
</protein>
<keyword evidence="2" id="KW-0963">Cytoplasm</keyword>
<evidence type="ECO:0000256" key="4">
    <source>
        <dbReference type="ARBA" id="ARBA00022759"/>
    </source>
</evidence>
<dbReference type="eggNOG" id="KOG4417">
    <property type="taxonomic scope" value="Eukaryota"/>
</dbReference>
<dbReference type="Pfam" id="PF04493">
    <property type="entry name" value="Endonuclease_5"/>
    <property type="match status" value="1"/>
</dbReference>
<evidence type="ECO:0000256" key="5">
    <source>
        <dbReference type="ARBA" id="ARBA00022801"/>
    </source>
</evidence>
<accession>D2VLU7</accession>
<keyword evidence="3" id="KW-0540">Nuclease</keyword>
<dbReference type="OMA" id="NACAHTL"/>
<evidence type="ECO:0000313" key="7">
    <source>
        <dbReference type="Proteomes" id="UP000006671"/>
    </source>
</evidence>
<dbReference type="GO" id="GO:0006281">
    <property type="term" value="P:DNA repair"/>
    <property type="evidence" value="ECO:0007669"/>
    <property type="project" value="InterPro"/>
</dbReference>
<dbReference type="OrthoDB" id="20018at2759"/>
<dbReference type="AlphaFoldDB" id="D2VLU7"/>
<dbReference type="FunCoup" id="D2VLU7">
    <property type="interactions" value="65"/>
</dbReference>
<gene>
    <name evidence="6" type="ORF">NAEGRDRAFT_60763</name>
</gene>